<gene>
    <name evidence="1" type="ORF">SAMN05444394_1507</name>
</gene>
<evidence type="ECO:0000313" key="2">
    <source>
        <dbReference type="Proteomes" id="UP000185221"/>
    </source>
</evidence>
<name>A0A1N6DXI6_9BACT</name>
<dbReference type="RefSeq" id="WP_074224197.1">
    <property type="nucleotide sequence ID" value="NZ_FSRC01000001.1"/>
</dbReference>
<dbReference type="Pfam" id="PF13715">
    <property type="entry name" value="CarbopepD_reg_2"/>
    <property type="match status" value="1"/>
</dbReference>
<dbReference type="Gene3D" id="2.60.40.1120">
    <property type="entry name" value="Carboxypeptidase-like, regulatory domain"/>
    <property type="match status" value="1"/>
</dbReference>
<organism evidence="1 2">
    <name type="scientific">Algoriphagus halophilus</name>
    <dbReference type="NCBI Taxonomy" id="226505"/>
    <lineage>
        <taxon>Bacteria</taxon>
        <taxon>Pseudomonadati</taxon>
        <taxon>Bacteroidota</taxon>
        <taxon>Cytophagia</taxon>
        <taxon>Cytophagales</taxon>
        <taxon>Cyclobacteriaceae</taxon>
        <taxon>Algoriphagus</taxon>
    </lineage>
</organism>
<evidence type="ECO:0000313" key="1">
    <source>
        <dbReference type="EMBL" id="SIN75516.1"/>
    </source>
</evidence>
<accession>A0A1N6DXI6</accession>
<dbReference type="STRING" id="226505.SAMN05444394_1507"/>
<reference evidence="2" key="1">
    <citation type="submission" date="2016-11" db="EMBL/GenBank/DDBJ databases">
        <authorList>
            <person name="Varghese N."/>
            <person name="Submissions S."/>
        </authorList>
    </citation>
    <scope>NUCLEOTIDE SEQUENCE [LARGE SCALE GENOMIC DNA]</scope>
    <source>
        <strain evidence="2">DSM 15292</strain>
    </source>
</reference>
<dbReference type="InterPro" id="IPR008969">
    <property type="entry name" value="CarboxyPept-like_regulatory"/>
</dbReference>
<dbReference type="EMBL" id="FSRC01000001">
    <property type="protein sequence ID" value="SIN75516.1"/>
    <property type="molecule type" value="Genomic_DNA"/>
</dbReference>
<protein>
    <submittedName>
        <fullName evidence="1">CarboxypepD_reg-like domain-containing protein</fullName>
    </submittedName>
</protein>
<sequence>MNSYLFKLLPKLLFVLLSFFQIILVTGQTFQIKGRILDADTKEFLDGVSVTLRGTAFGEISTKGGNFMLNQVVGDKYTLALNLPGYNKFEQNLNLKEDLDLGDLYMVKFGAEGSGAALQKTIRANNITNLFNDRPNMIGGNMVYGIPPEPKKLEGNNYLDLKWNSASLLLYRDQQVLEGFRVRYNIVSNMFELMEPENNLVSVMPGLRIQNFVWVDSTYKVPRYFVNGMDFKDEGAPIAGFFEVLVDGELPLMRRTMAVFKESNYNSALMVGNRNDQIIKRNVYYYLKGQDVIEVPKGRKKIFALFGDQAEEMANYTNDNSIDLKEPSGLFQLFTYYNSKFPGFRPIMTQLLDDTDTN</sequence>
<dbReference type="SUPFAM" id="SSF49464">
    <property type="entry name" value="Carboxypeptidase regulatory domain-like"/>
    <property type="match status" value="1"/>
</dbReference>
<dbReference type="AlphaFoldDB" id="A0A1N6DXI6"/>
<proteinExistence type="predicted"/>
<dbReference type="Proteomes" id="UP000185221">
    <property type="component" value="Unassembled WGS sequence"/>
</dbReference>
<keyword evidence="2" id="KW-1185">Reference proteome</keyword>
<dbReference type="OrthoDB" id="759189at2"/>